<dbReference type="AlphaFoldDB" id="U5NCM3"/>
<dbReference type="HOGENOM" id="CLU_1521966_0_0_4"/>
<evidence type="ECO:0000256" key="1">
    <source>
        <dbReference type="SAM" id="MobiDB-lite"/>
    </source>
</evidence>
<dbReference type="EMBL" id="CP004885">
    <property type="protein sequence ID" value="AGX87899.1"/>
    <property type="molecule type" value="Genomic_DNA"/>
</dbReference>
<feature type="region of interest" description="Disordered" evidence="1">
    <location>
        <begin position="130"/>
        <end position="183"/>
    </location>
</feature>
<evidence type="ECO:0000313" key="2">
    <source>
        <dbReference type="EMBL" id="AGX87899.1"/>
    </source>
</evidence>
<accession>U5NCM3</accession>
<feature type="compositionally biased region" description="Acidic residues" evidence="1">
    <location>
        <begin position="153"/>
        <end position="169"/>
    </location>
</feature>
<keyword evidence="3" id="KW-1185">Reference proteome</keyword>
<gene>
    <name evidence="2" type="ORF">Cenrod_1815</name>
</gene>
<dbReference type="Proteomes" id="UP000017184">
    <property type="component" value="Chromosome"/>
</dbReference>
<dbReference type="STRING" id="946483.Cenrod_1815"/>
<name>U5NCM3_9BURK</name>
<evidence type="ECO:0000313" key="3">
    <source>
        <dbReference type="Proteomes" id="UP000017184"/>
    </source>
</evidence>
<protein>
    <submittedName>
        <fullName evidence="2">Uncharacterized protein</fullName>
    </submittedName>
</protein>
<dbReference type="OrthoDB" id="9179699at2"/>
<organism evidence="2 3">
    <name type="scientific">Candidatus Symbiobacter mobilis CR</name>
    <dbReference type="NCBI Taxonomy" id="946483"/>
    <lineage>
        <taxon>Bacteria</taxon>
        <taxon>Pseudomonadati</taxon>
        <taxon>Pseudomonadota</taxon>
        <taxon>Betaproteobacteria</taxon>
        <taxon>Burkholderiales</taxon>
        <taxon>Comamonadaceae</taxon>
    </lineage>
</organism>
<dbReference type="KEGG" id="cbx:Cenrod_1815"/>
<dbReference type="eggNOG" id="ENOG5032SXC">
    <property type="taxonomic scope" value="Bacteria"/>
</dbReference>
<sequence>MSPFFRTLHTTYQAEIDDLRQDSEGRDVLQRRLAQKRTQFAFLLQMADSNPEMAASALHGGFQFGDRAVLDRLTNLHADKLPAWSKICPTVHVAPWAQPLVAQALVAPEGERFLTIAVVLEYLYQRATHPKPNNTATQAVDEETPKQQHADADPDASDGEDIDDLDSDAGADWLASQGFDRKH</sequence>
<dbReference type="RefSeq" id="WP_022774303.1">
    <property type="nucleotide sequence ID" value="NC_022576.1"/>
</dbReference>
<feature type="compositionally biased region" description="Basic and acidic residues" evidence="1">
    <location>
        <begin position="143"/>
        <end position="152"/>
    </location>
</feature>
<proteinExistence type="predicted"/>
<reference evidence="2 3" key="1">
    <citation type="journal article" date="2013" name="Genome Biol.">
        <title>Genomic analysis reveals key aspects of prokaryotic symbiosis in the phototrophic consortium "Chlorochromatium aggregatum".</title>
        <authorList>
            <person name="Liu Z."/>
            <person name="Muller J."/>
            <person name="Li T."/>
            <person name="Alvey R.M."/>
            <person name="Vogl K."/>
            <person name="Frigaard N.U."/>
            <person name="Rockwell N.C."/>
            <person name="Boyd E.S."/>
            <person name="Tomsho L.P."/>
            <person name="Schuster S.C."/>
            <person name="Henke P."/>
            <person name="Rohde M."/>
            <person name="Overmann J."/>
            <person name="Bryant D.A."/>
        </authorList>
    </citation>
    <scope>NUCLEOTIDE SEQUENCE [LARGE SCALE GENOMIC DNA]</scope>
    <source>
        <strain evidence="2">CR</strain>
    </source>
</reference>